<proteinExistence type="predicted"/>
<comment type="caution">
    <text evidence="2">The sequence shown here is derived from an EMBL/GenBank/DDBJ whole genome shotgun (WGS) entry which is preliminary data.</text>
</comment>
<accession>A0A423WRV6</accession>
<dbReference type="OrthoDB" id="496981at2759"/>
<evidence type="ECO:0000313" key="3">
    <source>
        <dbReference type="Proteomes" id="UP000285146"/>
    </source>
</evidence>
<dbReference type="Proteomes" id="UP000285146">
    <property type="component" value="Unassembled WGS sequence"/>
</dbReference>
<protein>
    <submittedName>
        <fullName evidence="2">Uncharacterized protein</fullName>
    </submittedName>
</protein>
<dbReference type="PANTHER" id="PTHR48100">
    <property type="entry name" value="BROAD-SPECIFICITY PHOSPHATASE YOR283W-RELATED"/>
    <property type="match status" value="1"/>
</dbReference>
<dbReference type="InterPro" id="IPR050275">
    <property type="entry name" value="PGM_Phosphatase"/>
</dbReference>
<dbReference type="PANTHER" id="PTHR48100:SF54">
    <property type="entry name" value="PHOSPHATASE SPAC5H10.03-RELATED"/>
    <property type="match status" value="1"/>
</dbReference>
<dbReference type="AlphaFoldDB" id="A0A423WRV6"/>
<dbReference type="GO" id="GO:0016791">
    <property type="term" value="F:phosphatase activity"/>
    <property type="evidence" value="ECO:0007669"/>
    <property type="project" value="TreeGrafter"/>
</dbReference>
<feature type="region of interest" description="Disordered" evidence="1">
    <location>
        <begin position="38"/>
        <end position="61"/>
    </location>
</feature>
<dbReference type="Gene3D" id="3.40.50.1240">
    <property type="entry name" value="Phosphoglycerate mutase-like"/>
    <property type="match status" value="1"/>
</dbReference>
<evidence type="ECO:0000256" key="1">
    <source>
        <dbReference type="SAM" id="MobiDB-lite"/>
    </source>
</evidence>
<dbReference type="Pfam" id="PF00300">
    <property type="entry name" value="His_Phos_1"/>
    <property type="match status" value="1"/>
</dbReference>
<name>A0A423WRV6_9PEZI</name>
<dbReference type="EMBL" id="LKEB01000043">
    <property type="protein sequence ID" value="ROW06255.1"/>
    <property type="molecule type" value="Genomic_DNA"/>
</dbReference>
<dbReference type="GO" id="GO:0005737">
    <property type="term" value="C:cytoplasm"/>
    <property type="evidence" value="ECO:0007669"/>
    <property type="project" value="TreeGrafter"/>
</dbReference>
<dbReference type="SUPFAM" id="SSF53254">
    <property type="entry name" value="Phosphoglycerate mutase-like"/>
    <property type="match status" value="1"/>
</dbReference>
<dbReference type="InterPro" id="IPR029033">
    <property type="entry name" value="His_PPase_superfam"/>
</dbReference>
<reference evidence="2 3" key="1">
    <citation type="submission" date="2015-09" db="EMBL/GenBank/DDBJ databases">
        <title>Host preference determinants of Valsa canker pathogens revealed by comparative genomics.</title>
        <authorList>
            <person name="Yin Z."/>
            <person name="Huang L."/>
        </authorList>
    </citation>
    <scope>NUCLEOTIDE SEQUENCE [LARGE SCALE GENOMIC DNA]</scope>
    <source>
        <strain evidence="2 3">SXYLt</strain>
    </source>
</reference>
<organism evidence="2 3">
    <name type="scientific">Cytospora leucostoma</name>
    <dbReference type="NCBI Taxonomy" id="1230097"/>
    <lineage>
        <taxon>Eukaryota</taxon>
        <taxon>Fungi</taxon>
        <taxon>Dikarya</taxon>
        <taxon>Ascomycota</taxon>
        <taxon>Pezizomycotina</taxon>
        <taxon>Sordariomycetes</taxon>
        <taxon>Sordariomycetidae</taxon>
        <taxon>Diaporthales</taxon>
        <taxon>Cytosporaceae</taxon>
        <taxon>Cytospora</taxon>
    </lineage>
</organism>
<dbReference type="InterPro" id="IPR013078">
    <property type="entry name" value="His_Pase_superF_clade-1"/>
</dbReference>
<dbReference type="InParanoid" id="A0A423WRV6"/>
<keyword evidence="3" id="KW-1185">Reference proteome</keyword>
<gene>
    <name evidence="2" type="ORF">VPNG_08106</name>
</gene>
<evidence type="ECO:0000313" key="2">
    <source>
        <dbReference type="EMBL" id="ROW06255.1"/>
    </source>
</evidence>
<sequence>MSIHGSRPIERIGYGAAVTNGPPSGHPVHRGVVPEVAARPRESPGRRRFPTADRGPTPGVAQIPDPYLTPLGRQQCAALQAEFPAHDRITHLVSSPMRRTLQTCQLSFQPAVDAGRKVVAQPLLQEMSRLPCDTGSEPEVLRAEFGAWGDFGLVGEGWNDKTSPGSRWAPVVPSLEERARESRVWLRELGREALAAGGDHADIVVTTHGGFLHFLTEDWEGMDFVAGTAWKNTEYRSYEFVQPDGDDTEAFIRETKTSWTRRRGSDIPPTEAEQQEWRKLIIASYNQHFAIINGEIVE</sequence>